<keyword evidence="5" id="KW-1133">Transmembrane helix</keyword>
<evidence type="ECO:0000256" key="3">
    <source>
        <dbReference type="ARBA" id="ARBA00022475"/>
    </source>
</evidence>
<evidence type="ECO:0000256" key="8">
    <source>
        <dbReference type="ARBA" id="ARBA00023303"/>
    </source>
</evidence>
<feature type="non-terminal residue" evidence="9">
    <location>
        <position position="89"/>
    </location>
</feature>
<name>A0A0B6Z3E7_9EUPU</name>
<evidence type="ECO:0000256" key="6">
    <source>
        <dbReference type="ARBA" id="ARBA00023065"/>
    </source>
</evidence>
<evidence type="ECO:0000256" key="4">
    <source>
        <dbReference type="ARBA" id="ARBA00022692"/>
    </source>
</evidence>
<keyword evidence="3" id="KW-1003">Cell membrane</keyword>
<dbReference type="GO" id="GO:0034220">
    <property type="term" value="P:monoatomic ion transmembrane transport"/>
    <property type="evidence" value="ECO:0007669"/>
    <property type="project" value="UniProtKB-KW"/>
</dbReference>
<dbReference type="GO" id="GO:0005886">
    <property type="term" value="C:plasma membrane"/>
    <property type="evidence" value="ECO:0007669"/>
    <property type="project" value="UniProtKB-SubCell"/>
</dbReference>
<evidence type="ECO:0000256" key="1">
    <source>
        <dbReference type="ARBA" id="ARBA00004651"/>
    </source>
</evidence>
<accession>A0A0B6Z3E7</accession>
<proteinExistence type="predicted"/>
<keyword evidence="6" id="KW-0406">Ion transport</keyword>
<dbReference type="InterPro" id="IPR000990">
    <property type="entry name" value="Innexin"/>
</dbReference>
<gene>
    <name evidence="9" type="primary">ORF47007</name>
</gene>
<reference evidence="9" key="1">
    <citation type="submission" date="2014-12" db="EMBL/GenBank/DDBJ databases">
        <title>Insight into the proteome of Arion vulgaris.</title>
        <authorList>
            <person name="Aradska J."/>
            <person name="Bulat T."/>
            <person name="Smidak R."/>
            <person name="Sarate P."/>
            <person name="Gangsoo J."/>
            <person name="Sialana F."/>
            <person name="Bilban M."/>
            <person name="Lubec G."/>
        </authorList>
    </citation>
    <scope>NUCLEOTIDE SEQUENCE</scope>
    <source>
        <tissue evidence="9">Skin</tissue>
    </source>
</reference>
<comment type="subcellular location">
    <subcellularLocation>
        <location evidence="1">Cell membrane</location>
        <topology evidence="1">Multi-pass membrane protein</topology>
    </subcellularLocation>
</comment>
<keyword evidence="2" id="KW-0813">Transport</keyword>
<evidence type="ECO:0008006" key="10">
    <source>
        <dbReference type="Google" id="ProtNLM"/>
    </source>
</evidence>
<feature type="non-terminal residue" evidence="9">
    <location>
        <position position="1"/>
    </location>
</feature>
<keyword evidence="8" id="KW-0407">Ion channel</keyword>
<organism evidence="9">
    <name type="scientific">Arion vulgaris</name>
    <dbReference type="NCBI Taxonomy" id="1028688"/>
    <lineage>
        <taxon>Eukaryota</taxon>
        <taxon>Metazoa</taxon>
        <taxon>Spiralia</taxon>
        <taxon>Lophotrochozoa</taxon>
        <taxon>Mollusca</taxon>
        <taxon>Gastropoda</taxon>
        <taxon>Heterobranchia</taxon>
        <taxon>Euthyneura</taxon>
        <taxon>Panpulmonata</taxon>
        <taxon>Eupulmonata</taxon>
        <taxon>Stylommatophora</taxon>
        <taxon>Helicina</taxon>
        <taxon>Arionoidea</taxon>
        <taxon>Arionidae</taxon>
        <taxon>Arion</taxon>
    </lineage>
</organism>
<dbReference type="Pfam" id="PF00876">
    <property type="entry name" value="Innexin"/>
    <property type="match status" value="1"/>
</dbReference>
<evidence type="ECO:0000256" key="7">
    <source>
        <dbReference type="ARBA" id="ARBA00023136"/>
    </source>
</evidence>
<keyword evidence="4" id="KW-0812">Transmembrane</keyword>
<protein>
    <recommendedName>
        <fullName evidence="10">Innexin</fullName>
    </recommendedName>
</protein>
<sequence length="89" mass="10424">YVLAAFALFVGFKEYTVGQLDCYFTNYTMKQFQDHANAYCWTHKLYRYPNPNNLTEVPYELSPAHGGPNNATLLDKEDLGEINFYRWIT</sequence>
<evidence type="ECO:0000313" key="9">
    <source>
        <dbReference type="EMBL" id="CEK63058.1"/>
    </source>
</evidence>
<dbReference type="EMBL" id="HACG01016193">
    <property type="protein sequence ID" value="CEK63058.1"/>
    <property type="molecule type" value="Transcribed_RNA"/>
</dbReference>
<dbReference type="AlphaFoldDB" id="A0A0B6Z3E7"/>
<evidence type="ECO:0000256" key="2">
    <source>
        <dbReference type="ARBA" id="ARBA00022448"/>
    </source>
</evidence>
<keyword evidence="7" id="KW-0472">Membrane</keyword>
<evidence type="ECO:0000256" key="5">
    <source>
        <dbReference type="ARBA" id="ARBA00022989"/>
    </source>
</evidence>